<reference evidence="2 3" key="1">
    <citation type="submission" date="2017-11" db="EMBL/GenBank/DDBJ databases">
        <title>Evolution of Phototrophy in the Chloroflexi Phylum Driven by Horizontal Gene Transfer.</title>
        <authorList>
            <person name="Ward L.M."/>
            <person name="Hemp J."/>
            <person name="Shih P.M."/>
            <person name="Mcglynn S.E."/>
            <person name="Fischer W."/>
        </authorList>
    </citation>
    <scope>NUCLEOTIDE SEQUENCE [LARGE SCALE GENOMIC DNA]</scope>
    <source>
        <strain evidence="2">JP3_13</strain>
    </source>
</reference>
<feature type="domain" description="TIR" evidence="1">
    <location>
        <begin position="3"/>
        <end position="124"/>
    </location>
</feature>
<evidence type="ECO:0000259" key="1">
    <source>
        <dbReference type="Pfam" id="PF13676"/>
    </source>
</evidence>
<sequence length="263" mass="29568">MTVYICYCYADTRLASKLALDLMRRGLNVWIDQSAEGTSAETRRLDQIQGIIESDQFVLILSATTTTSTETFDQVRMAVERKRPIIVAKRQEVYLLRDQEPLLAGAPVIDFSRARYDEALRELIALLGGDPDAAPDERLVDPEEASQWLPGEWRVTFHNTRNGASGEGQFLFEASGKAIGLLVTEQDGLPMEMRILGQWWLSDNRLSVQGESKIFVPVEDSDLPERFTYSMTLRVNDLTRDHIKASSSVGDQVIFSRLPNATP</sequence>
<evidence type="ECO:0000313" key="3">
    <source>
        <dbReference type="Proteomes" id="UP000229681"/>
    </source>
</evidence>
<dbReference type="GO" id="GO:0007165">
    <property type="term" value="P:signal transduction"/>
    <property type="evidence" value="ECO:0007669"/>
    <property type="project" value="InterPro"/>
</dbReference>
<dbReference type="SUPFAM" id="SSF52200">
    <property type="entry name" value="Toll/Interleukin receptor TIR domain"/>
    <property type="match status" value="1"/>
</dbReference>
<evidence type="ECO:0000313" key="2">
    <source>
        <dbReference type="EMBL" id="PJF36867.1"/>
    </source>
</evidence>
<proteinExistence type="predicted"/>
<dbReference type="Proteomes" id="UP000229681">
    <property type="component" value="Unassembled WGS sequence"/>
</dbReference>
<comment type="caution">
    <text evidence="2">The sequence shown here is derived from an EMBL/GenBank/DDBJ whole genome shotgun (WGS) entry which is preliminary data.</text>
</comment>
<protein>
    <recommendedName>
        <fullName evidence="1">TIR domain-containing protein</fullName>
    </recommendedName>
</protein>
<dbReference type="InterPro" id="IPR035897">
    <property type="entry name" value="Toll_tir_struct_dom_sf"/>
</dbReference>
<name>A0A2M8PH43_9CHLR</name>
<organism evidence="2 3">
    <name type="scientific">Candidatus Thermofonsia Clade 1 bacterium</name>
    <dbReference type="NCBI Taxonomy" id="2364210"/>
    <lineage>
        <taxon>Bacteria</taxon>
        <taxon>Bacillati</taxon>
        <taxon>Chloroflexota</taxon>
        <taxon>Candidatus Thermofontia</taxon>
        <taxon>Candidatus Thermofonsia Clade 1</taxon>
    </lineage>
</organism>
<dbReference type="InterPro" id="IPR000157">
    <property type="entry name" value="TIR_dom"/>
</dbReference>
<gene>
    <name evidence="2" type="ORF">CUN49_03295</name>
</gene>
<dbReference type="Gene3D" id="3.40.50.10140">
    <property type="entry name" value="Toll/interleukin-1 receptor homology (TIR) domain"/>
    <property type="match status" value="1"/>
</dbReference>
<dbReference type="EMBL" id="PGTM01000027">
    <property type="protein sequence ID" value="PJF36867.1"/>
    <property type="molecule type" value="Genomic_DNA"/>
</dbReference>
<dbReference type="Pfam" id="PF13676">
    <property type="entry name" value="TIR_2"/>
    <property type="match status" value="1"/>
</dbReference>
<accession>A0A2M8PH43</accession>
<dbReference type="AlphaFoldDB" id="A0A2M8PH43"/>